<dbReference type="EMBL" id="UHDT01000001">
    <property type="protein sequence ID" value="SUM57955.1"/>
    <property type="molecule type" value="Genomic_DNA"/>
</dbReference>
<dbReference type="Pfam" id="PF00370">
    <property type="entry name" value="FGGY_N"/>
    <property type="match status" value="1"/>
</dbReference>
<dbReference type="Gene3D" id="3.30.420.40">
    <property type="match status" value="2"/>
</dbReference>
<dbReference type="InterPro" id="IPR006002">
    <property type="entry name" value="Gluconate_kinase"/>
</dbReference>
<dbReference type="Proteomes" id="UP000032366">
    <property type="component" value="Unassembled WGS sequence"/>
</dbReference>
<dbReference type="NCBIfam" id="TIGR01314">
    <property type="entry name" value="gntK_FGGY"/>
    <property type="match status" value="1"/>
</dbReference>
<evidence type="ECO:0000256" key="4">
    <source>
        <dbReference type="RuleBase" id="RU003733"/>
    </source>
</evidence>
<comment type="similarity">
    <text evidence="1 4">Belongs to the FGGY kinase family.</text>
</comment>
<keyword evidence="2 4" id="KW-0808">Transferase</keyword>
<dbReference type="InterPro" id="IPR018484">
    <property type="entry name" value="FGGY_N"/>
</dbReference>
<dbReference type="InterPro" id="IPR043129">
    <property type="entry name" value="ATPase_NBD"/>
</dbReference>
<dbReference type="AlphaFoldDB" id="A0A0D6XPE0"/>
<dbReference type="EC" id="2.7.1.12" evidence="8"/>
<evidence type="ECO:0000256" key="1">
    <source>
        <dbReference type="ARBA" id="ARBA00009156"/>
    </source>
</evidence>
<evidence type="ECO:0000313" key="7">
    <source>
        <dbReference type="EMBL" id="KIX90492.1"/>
    </source>
</evidence>
<dbReference type="PIRSF" id="PIRSF000538">
    <property type="entry name" value="GlpK"/>
    <property type="match status" value="1"/>
</dbReference>
<organism evidence="8 10">
    <name type="scientific">Staphylococcus microti</name>
    <dbReference type="NCBI Taxonomy" id="569857"/>
    <lineage>
        <taxon>Bacteria</taxon>
        <taxon>Bacillati</taxon>
        <taxon>Bacillota</taxon>
        <taxon>Bacilli</taxon>
        <taxon>Bacillales</taxon>
        <taxon>Staphylococcaceae</taxon>
        <taxon>Staphylococcus</taxon>
    </lineage>
</organism>
<dbReference type="GO" id="GO:0046316">
    <property type="term" value="F:gluconokinase activity"/>
    <property type="evidence" value="ECO:0007669"/>
    <property type="project" value="UniProtKB-EC"/>
</dbReference>
<dbReference type="PANTHER" id="PTHR43095">
    <property type="entry name" value="SUGAR KINASE"/>
    <property type="match status" value="1"/>
</dbReference>
<evidence type="ECO:0000256" key="3">
    <source>
        <dbReference type="ARBA" id="ARBA00022777"/>
    </source>
</evidence>
<feature type="domain" description="Carbohydrate kinase FGGY C-terminal" evidence="6">
    <location>
        <begin position="258"/>
        <end position="451"/>
    </location>
</feature>
<reference evidence="8 10" key="2">
    <citation type="submission" date="2018-06" db="EMBL/GenBank/DDBJ databases">
        <authorList>
            <consortium name="Pathogen Informatics"/>
            <person name="Doyle S."/>
        </authorList>
    </citation>
    <scope>NUCLEOTIDE SEQUENCE [LARGE SCALE GENOMIC DNA]</scope>
    <source>
        <strain evidence="8 10">NCTC13832</strain>
    </source>
</reference>
<evidence type="ECO:0000313" key="8">
    <source>
        <dbReference type="EMBL" id="SUM57955.1"/>
    </source>
</evidence>
<dbReference type="Proteomes" id="UP000254100">
    <property type="component" value="Unassembled WGS sequence"/>
</dbReference>
<dbReference type="EMBL" id="JXWY01000042">
    <property type="protein sequence ID" value="KIX90492.1"/>
    <property type="molecule type" value="Genomic_DNA"/>
</dbReference>
<dbReference type="OrthoDB" id="9805576at2"/>
<dbReference type="Pfam" id="PF02782">
    <property type="entry name" value="FGGY_C"/>
    <property type="match status" value="1"/>
</dbReference>
<evidence type="ECO:0000313" key="10">
    <source>
        <dbReference type="Proteomes" id="UP000254100"/>
    </source>
</evidence>
<reference evidence="7 9" key="1">
    <citation type="submission" date="2015-01" db="EMBL/GenBank/DDBJ databases">
        <authorList>
            <person name="Guo J."/>
        </authorList>
    </citation>
    <scope>NUCLEOTIDE SEQUENCE [LARGE SCALE GENOMIC DNA]</scope>
    <source>
        <strain evidence="7 9">DSM 22147</strain>
    </source>
</reference>
<evidence type="ECO:0000256" key="2">
    <source>
        <dbReference type="ARBA" id="ARBA00022679"/>
    </source>
</evidence>
<evidence type="ECO:0000259" key="5">
    <source>
        <dbReference type="Pfam" id="PF00370"/>
    </source>
</evidence>
<dbReference type="InterPro" id="IPR018485">
    <property type="entry name" value="FGGY_C"/>
</dbReference>
<sequence>MTEYMIGIDIGTTSTKAVLYDEQGAVIDKAQQEYKMFTPTIDTSEEDPDVLFDAVVGTLQGVIRNQRVQPEQISFIAFSAQMHSLILVDQEGNPLTNSITWADNRARYAVEDLKNNYQGQQIYERTGTPIHAMSPLCKMWWLKNDEPELYNRAARFVDIKSYVIYRLTGEWVMDESIASATGLYNLEARDWDRDVLALLELTPEQLPKLVSTGYICQPMDAQHAEQIGVHTTTPLVIGASDGVLSNLGVNSYRPGEVAVTIGTSGAIRTVVDRPLTDSKGRIFCYVLDDDHYVIGGPVNNGGVVLRWLRDELLASEVETAKRLGMDSYDVMTRIAEKVAPGAQGLMFHPYLAGERAPLWTSDARGSFIGLTLAHKKEHMIRAVLEGVLFNLYTVYLALIEVMGDIPSKIHATGGFSKSALWRQMMADIFDCVLEVPESYESSCLGACAIGSQAIGKHGSYDMIADWVGKTHAHQPNQDYVQRYQELASIFIQVSRSLMSSYSSLAQFQRKHYKVEE</sequence>
<dbReference type="InterPro" id="IPR050406">
    <property type="entry name" value="FGGY_Carb_Kinase"/>
</dbReference>
<keyword evidence="3 4" id="KW-0418">Kinase</keyword>
<keyword evidence="9" id="KW-1185">Reference proteome</keyword>
<dbReference type="EC" id="2.7.1.-" evidence="8"/>
<proteinExistence type="inferred from homology"/>
<dbReference type="GO" id="GO:0019521">
    <property type="term" value="P:D-gluconate metabolic process"/>
    <property type="evidence" value="ECO:0007669"/>
    <property type="project" value="InterPro"/>
</dbReference>
<dbReference type="STRING" id="569857.TP70_07310"/>
<dbReference type="InterPro" id="IPR000577">
    <property type="entry name" value="Carb_kinase_FGGY"/>
</dbReference>
<protein>
    <submittedName>
        <fullName evidence="8">Gluconate kinase</fullName>
        <ecNumber evidence="8">2.7.1.-</ecNumber>
        <ecNumber evidence="8">2.7.1.12</ecNumber>
    </submittedName>
    <submittedName>
        <fullName evidence="7">Gluconokinase</fullName>
    </submittedName>
</protein>
<dbReference type="RefSeq" id="WP_044360655.1">
    <property type="nucleotide sequence ID" value="NZ_JXWY01000042.1"/>
</dbReference>
<dbReference type="PROSITE" id="PS00445">
    <property type="entry name" value="FGGY_KINASES_2"/>
    <property type="match status" value="1"/>
</dbReference>
<evidence type="ECO:0000259" key="6">
    <source>
        <dbReference type="Pfam" id="PF02782"/>
    </source>
</evidence>
<dbReference type="SUPFAM" id="SSF53067">
    <property type="entry name" value="Actin-like ATPase domain"/>
    <property type="match status" value="2"/>
</dbReference>
<name>A0A0D6XPE0_9STAP</name>
<feature type="domain" description="Carbohydrate kinase FGGY N-terminal" evidence="5">
    <location>
        <begin position="4"/>
        <end position="248"/>
    </location>
</feature>
<evidence type="ECO:0000313" key="9">
    <source>
        <dbReference type="Proteomes" id="UP000032366"/>
    </source>
</evidence>
<gene>
    <name evidence="8" type="primary">gntK</name>
    <name evidence="8" type="ORF">NCTC13832_01685</name>
    <name evidence="7" type="ORF">TP70_07310</name>
</gene>
<dbReference type="InterPro" id="IPR018483">
    <property type="entry name" value="Carb_kinase_FGGY_CS"/>
</dbReference>
<accession>A0A0D6XPE0</accession>
<dbReference type="CDD" id="cd07770">
    <property type="entry name" value="ASKHA_NBD_FGGY_GntK"/>
    <property type="match status" value="1"/>
</dbReference>
<dbReference type="PANTHER" id="PTHR43095:SF2">
    <property type="entry name" value="GLUCONOKINASE"/>
    <property type="match status" value="1"/>
</dbReference>